<dbReference type="PROSITE" id="PS50217">
    <property type="entry name" value="BZIP"/>
    <property type="match status" value="1"/>
</dbReference>
<dbReference type="SUPFAM" id="SSF57959">
    <property type="entry name" value="Leucine zipper domain"/>
    <property type="match status" value="1"/>
</dbReference>
<keyword evidence="4" id="KW-1185">Reference proteome</keyword>
<feature type="region of interest" description="Disordered" evidence="1">
    <location>
        <begin position="296"/>
        <end position="321"/>
    </location>
</feature>
<proteinExistence type="predicted"/>
<dbReference type="GO" id="GO:0003700">
    <property type="term" value="F:DNA-binding transcription factor activity"/>
    <property type="evidence" value="ECO:0007669"/>
    <property type="project" value="InterPro"/>
</dbReference>
<dbReference type="EMBL" id="JACGCI010000038">
    <property type="protein sequence ID" value="KAF6753752.1"/>
    <property type="molecule type" value="Genomic_DNA"/>
</dbReference>
<gene>
    <name evidence="3" type="ORF">DFP72DRAFT_813828</name>
</gene>
<organism evidence="3 4">
    <name type="scientific">Ephemerocybe angulata</name>
    <dbReference type="NCBI Taxonomy" id="980116"/>
    <lineage>
        <taxon>Eukaryota</taxon>
        <taxon>Fungi</taxon>
        <taxon>Dikarya</taxon>
        <taxon>Basidiomycota</taxon>
        <taxon>Agaricomycotina</taxon>
        <taxon>Agaricomycetes</taxon>
        <taxon>Agaricomycetidae</taxon>
        <taxon>Agaricales</taxon>
        <taxon>Agaricineae</taxon>
        <taxon>Psathyrellaceae</taxon>
        <taxon>Ephemerocybe</taxon>
    </lineage>
</organism>
<dbReference type="CDD" id="cd14810">
    <property type="entry name" value="bZIP_u1"/>
    <property type="match status" value="1"/>
</dbReference>
<dbReference type="InterPro" id="IPR046347">
    <property type="entry name" value="bZIP_sf"/>
</dbReference>
<dbReference type="SMART" id="SM00338">
    <property type="entry name" value="BRLZ"/>
    <property type="match status" value="1"/>
</dbReference>
<feature type="region of interest" description="Disordered" evidence="1">
    <location>
        <begin position="235"/>
        <end position="270"/>
    </location>
</feature>
<dbReference type="PROSITE" id="PS00036">
    <property type="entry name" value="BZIP_BASIC"/>
    <property type="match status" value="1"/>
</dbReference>
<feature type="domain" description="BZIP" evidence="2">
    <location>
        <begin position="1"/>
        <end position="64"/>
    </location>
</feature>
<evidence type="ECO:0000259" key="2">
    <source>
        <dbReference type="PROSITE" id="PS50217"/>
    </source>
</evidence>
<dbReference type="Gene3D" id="1.20.5.170">
    <property type="match status" value="1"/>
</dbReference>
<dbReference type="Proteomes" id="UP000521943">
    <property type="component" value="Unassembled WGS sequence"/>
</dbReference>
<dbReference type="AlphaFoldDB" id="A0A8H6M751"/>
<evidence type="ECO:0000313" key="4">
    <source>
        <dbReference type="Proteomes" id="UP000521943"/>
    </source>
</evidence>
<evidence type="ECO:0000256" key="1">
    <source>
        <dbReference type="SAM" id="MobiDB-lite"/>
    </source>
</evidence>
<evidence type="ECO:0000313" key="3">
    <source>
        <dbReference type="EMBL" id="KAF6753752.1"/>
    </source>
</evidence>
<comment type="caution">
    <text evidence="3">The sequence shown here is derived from an EMBL/GenBank/DDBJ whole genome shotgun (WGS) entry which is preliminary data.</text>
</comment>
<name>A0A8H6M751_9AGAR</name>
<dbReference type="InterPro" id="IPR004827">
    <property type="entry name" value="bZIP"/>
</dbReference>
<sequence>MTSKEKRQLRNKISARNFRVRRKEYISTLELDIAERDRLLDAIRTELGTSRNENVALRQEIEALKRTLIGGRGTAADSSTGMDYLPPPRALPERSAADIVLAQQQAQAQNASTGALLKPNTQKDVSAAGQQAFWGGGGAGGIVPVHTTFVPSVASGFANMAGAYGVAGVGVGAGGRGKLQENMNPLMRVMEKNDEIEEIKEVKAVGFEDFADVNMFTMKSMDSYRMHLWGKMAAQYHAHQQQQHHHQPSASPSPQQSPSPQTPSPYYGHPSGLASGMRPSYFTGVGAGVLSGKETSLTTRTPLGNVSNTASHNSHSRTPLQEQARAAVLAAVASQTVFKKLGQAFWDAFSGASASSSSSLGAGVSPSYANGGITGAQWDAEKVRKVLDGRAVIRVVDVEPTVPEVKKEAVEVKAKNVSKGGSVSVPSSPVVRPFGRKEEGGGFVDVLEEKMRGLALGGCRRKD</sequence>
<reference evidence="3 4" key="1">
    <citation type="submission" date="2020-07" db="EMBL/GenBank/DDBJ databases">
        <title>Comparative genomics of pyrophilous fungi reveals a link between fire events and developmental genes.</title>
        <authorList>
            <consortium name="DOE Joint Genome Institute"/>
            <person name="Steindorff A.S."/>
            <person name="Carver A."/>
            <person name="Calhoun S."/>
            <person name="Stillman K."/>
            <person name="Liu H."/>
            <person name="Lipzen A."/>
            <person name="Pangilinan J."/>
            <person name="Labutti K."/>
            <person name="Bruns T.D."/>
            <person name="Grigoriev I.V."/>
        </authorList>
    </citation>
    <scope>NUCLEOTIDE SEQUENCE [LARGE SCALE GENOMIC DNA]</scope>
    <source>
        <strain evidence="3 4">CBS 144469</strain>
    </source>
</reference>
<dbReference type="OrthoDB" id="5571888at2759"/>
<protein>
    <recommendedName>
        <fullName evidence="2">BZIP domain-containing protein</fullName>
    </recommendedName>
</protein>
<accession>A0A8H6M751</accession>